<evidence type="ECO:0000313" key="2">
    <source>
        <dbReference type="EMBL" id="SKC73614.1"/>
    </source>
</evidence>
<dbReference type="STRING" id="688867.SAMN05660236_2955"/>
<feature type="transmembrane region" description="Helical" evidence="1">
    <location>
        <begin position="5"/>
        <end position="22"/>
    </location>
</feature>
<keyword evidence="1" id="KW-1133">Transmembrane helix</keyword>
<dbReference type="EMBL" id="FUZU01000002">
    <property type="protein sequence ID" value="SKC73614.1"/>
    <property type="molecule type" value="Genomic_DNA"/>
</dbReference>
<proteinExistence type="predicted"/>
<keyword evidence="3" id="KW-1185">Reference proteome</keyword>
<feature type="transmembrane region" description="Helical" evidence="1">
    <location>
        <begin position="49"/>
        <end position="68"/>
    </location>
</feature>
<sequence length="79" mass="8986">MKKQFFTYSSIILAILLIFHIVKFTQRSSEYALNGAGDFLYGLLKTLTWAFPIYLVLAVIGGYVVALIRKNRGQRLGEK</sequence>
<reference evidence="2 3" key="1">
    <citation type="submission" date="2017-02" db="EMBL/GenBank/DDBJ databases">
        <authorList>
            <person name="Peterson S.W."/>
        </authorList>
    </citation>
    <scope>NUCLEOTIDE SEQUENCE [LARGE SCALE GENOMIC DNA]</scope>
    <source>
        <strain evidence="2 3">DSM 25262</strain>
    </source>
</reference>
<protein>
    <submittedName>
        <fullName evidence="2">Uncharacterized protein</fullName>
    </submittedName>
</protein>
<keyword evidence="1" id="KW-0812">Transmembrane</keyword>
<name>A0A1T5LCJ9_9BACT</name>
<gene>
    <name evidence="2" type="ORF">SAMN05660236_2955</name>
</gene>
<evidence type="ECO:0000256" key="1">
    <source>
        <dbReference type="SAM" id="Phobius"/>
    </source>
</evidence>
<accession>A0A1T5LCJ9</accession>
<keyword evidence="1" id="KW-0472">Membrane</keyword>
<dbReference type="RefSeq" id="WP_079687525.1">
    <property type="nucleotide sequence ID" value="NZ_FUZU01000002.1"/>
</dbReference>
<evidence type="ECO:0000313" key="3">
    <source>
        <dbReference type="Proteomes" id="UP000190961"/>
    </source>
</evidence>
<organism evidence="2 3">
    <name type="scientific">Ohtaekwangia koreensis</name>
    <dbReference type="NCBI Taxonomy" id="688867"/>
    <lineage>
        <taxon>Bacteria</taxon>
        <taxon>Pseudomonadati</taxon>
        <taxon>Bacteroidota</taxon>
        <taxon>Cytophagia</taxon>
        <taxon>Cytophagales</taxon>
        <taxon>Fulvivirgaceae</taxon>
        <taxon>Ohtaekwangia</taxon>
    </lineage>
</organism>
<dbReference type="AlphaFoldDB" id="A0A1T5LCJ9"/>
<dbReference type="Proteomes" id="UP000190961">
    <property type="component" value="Unassembled WGS sequence"/>
</dbReference>